<dbReference type="EMBL" id="MFYX01000057">
    <property type="protein sequence ID" value="OGK05387.1"/>
    <property type="molecule type" value="Genomic_DNA"/>
</dbReference>
<comment type="caution">
    <text evidence="1">The sequence shown here is derived from an EMBL/GenBank/DDBJ whole genome shotgun (WGS) entry which is preliminary data.</text>
</comment>
<protein>
    <submittedName>
        <fullName evidence="1">Uncharacterized protein</fullName>
    </submittedName>
</protein>
<dbReference type="AlphaFoldDB" id="A0A1F7FFV8"/>
<name>A0A1F7FFV8_UNCRA</name>
<dbReference type="Proteomes" id="UP000179243">
    <property type="component" value="Unassembled WGS sequence"/>
</dbReference>
<sequence>MIGDIVKTHFTDTYQRYPMKSLALLLTVIALLVVLSCTKNNPVSPDSTTGCQPETETWTLSGGLSGTMTITRDSACNLTVSGTAVTNVGDTILFTSVSLTLAAENMDFTAAQAIVVQGNVACTLVVSGSALEGVGSGSFTLTFISGAGNTSGTFSATRESGSGLTASAASISARGSIPQTNQVDVSSYIADGTTLTLIYSEMFSYAYCDWNDSLIQNTNTYSDSTQFTYVLSATSLVLSFYISSQNPVVTFTYSFVRETSGSGLVGNWIINDCFYTLVSGELTPDQTASLDADAEERKNSGVRLQITDTQVIATMNTDPDDYSWADSYITNWNAYDSSLYNVTIVKINDNTIKLVGNTTGEVVLLTADADQNITYISSDYLHERTMEYQEPTTCPNPLTDWFYAEFLNDNTQEVLFRRPLAAPGPVIKKPAARASLLFKMP</sequence>
<proteinExistence type="predicted"/>
<evidence type="ECO:0000313" key="1">
    <source>
        <dbReference type="EMBL" id="OGK05387.1"/>
    </source>
</evidence>
<accession>A0A1F7FFV8</accession>
<evidence type="ECO:0000313" key="2">
    <source>
        <dbReference type="Proteomes" id="UP000179243"/>
    </source>
</evidence>
<reference evidence="1 2" key="1">
    <citation type="journal article" date="2016" name="Nat. Commun.">
        <title>Thousands of microbial genomes shed light on interconnected biogeochemical processes in an aquifer system.</title>
        <authorList>
            <person name="Anantharaman K."/>
            <person name="Brown C.T."/>
            <person name="Hug L.A."/>
            <person name="Sharon I."/>
            <person name="Castelle C.J."/>
            <person name="Probst A.J."/>
            <person name="Thomas B.C."/>
            <person name="Singh A."/>
            <person name="Wilkins M.J."/>
            <person name="Karaoz U."/>
            <person name="Brodie E.L."/>
            <person name="Williams K.H."/>
            <person name="Hubbard S.S."/>
            <person name="Banfield J.F."/>
        </authorList>
    </citation>
    <scope>NUCLEOTIDE SEQUENCE [LARGE SCALE GENOMIC DNA]</scope>
</reference>
<gene>
    <name evidence="1" type="ORF">A2519_03710</name>
</gene>
<organism evidence="1 2">
    <name type="scientific">Candidatus Raymondbacteria bacterium RIFOXYD12_FULL_49_13</name>
    <dbReference type="NCBI Taxonomy" id="1817890"/>
    <lineage>
        <taxon>Bacteria</taxon>
        <taxon>Raymondiibacteriota</taxon>
    </lineage>
</organism>